<protein>
    <recommendedName>
        <fullName evidence="4">Ubiquitin-like domain-containing protein</fullName>
    </recommendedName>
</protein>
<dbReference type="Gene3D" id="3.10.20.90">
    <property type="entry name" value="Phosphatidylinositol 3-kinase Catalytic Subunit, Chain A, domain 1"/>
    <property type="match status" value="1"/>
</dbReference>
<accession>A0AAE1DZB5</accession>
<evidence type="ECO:0000313" key="2">
    <source>
        <dbReference type="EMBL" id="KAK3787108.1"/>
    </source>
</evidence>
<keyword evidence="3" id="KW-1185">Reference proteome</keyword>
<evidence type="ECO:0000256" key="1">
    <source>
        <dbReference type="SAM" id="MobiDB-lite"/>
    </source>
</evidence>
<evidence type="ECO:0000313" key="3">
    <source>
        <dbReference type="Proteomes" id="UP001283361"/>
    </source>
</evidence>
<comment type="caution">
    <text evidence="2">The sequence shown here is derived from an EMBL/GenBank/DDBJ whole genome shotgun (WGS) entry which is preliminary data.</text>
</comment>
<reference evidence="2" key="1">
    <citation type="journal article" date="2023" name="G3 (Bethesda)">
        <title>A reference genome for the long-term kleptoplast-retaining sea slug Elysia crispata morphotype clarki.</title>
        <authorList>
            <person name="Eastman K.E."/>
            <person name="Pendleton A.L."/>
            <person name="Shaikh M.A."/>
            <person name="Suttiyut T."/>
            <person name="Ogas R."/>
            <person name="Tomko P."/>
            <person name="Gavelis G."/>
            <person name="Widhalm J.R."/>
            <person name="Wisecaver J.H."/>
        </authorList>
    </citation>
    <scope>NUCLEOTIDE SEQUENCE</scope>
    <source>
        <strain evidence="2">ECLA1</strain>
    </source>
</reference>
<dbReference type="SUPFAM" id="SSF54236">
    <property type="entry name" value="Ubiquitin-like"/>
    <property type="match status" value="1"/>
</dbReference>
<name>A0AAE1DZB5_9GAST</name>
<sequence length="125" mass="14144">MGQNQSNSSNNAKTAKEQKPQESDESDDDGMPKLVNEASAFVIVNVKFEKPDGTSDTKRFKVGTSDRKINQVKRDLEKQFNIPENKIRVYLENGKEEMPDDCTLYDLGIIDDTNLIVHDGSEQYD</sequence>
<dbReference type="EMBL" id="JAWDGP010001900">
    <property type="protein sequence ID" value="KAK3787108.1"/>
    <property type="molecule type" value="Genomic_DNA"/>
</dbReference>
<dbReference type="InterPro" id="IPR029071">
    <property type="entry name" value="Ubiquitin-like_domsf"/>
</dbReference>
<dbReference type="AlphaFoldDB" id="A0AAE1DZB5"/>
<feature type="compositionally biased region" description="Polar residues" evidence="1">
    <location>
        <begin position="1"/>
        <end position="13"/>
    </location>
</feature>
<organism evidence="2 3">
    <name type="scientific">Elysia crispata</name>
    <name type="common">lettuce slug</name>
    <dbReference type="NCBI Taxonomy" id="231223"/>
    <lineage>
        <taxon>Eukaryota</taxon>
        <taxon>Metazoa</taxon>
        <taxon>Spiralia</taxon>
        <taxon>Lophotrochozoa</taxon>
        <taxon>Mollusca</taxon>
        <taxon>Gastropoda</taxon>
        <taxon>Heterobranchia</taxon>
        <taxon>Euthyneura</taxon>
        <taxon>Panpulmonata</taxon>
        <taxon>Sacoglossa</taxon>
        <taxon>Placobranchoidea</taxon>
        <taxon>Plakobranchidae</taxon>
        <taxon>Elysia</taxon>
    </lineage>
</organism>
<dbReference type="CDD" id="cd17039">
    <property type="entry name" value="Ubl_ubiquitin_like"/>
    <property type="match status" value="1"/>
</dbReference>
<feature type="region of interest" description="Disordered" evidence="1">
    <location>
        <begin position="1"/>
        <end position="34"/>
    </location>
</feature>
<dbReference type="Proteomes" id="UP001283361">
    <property type="component" value="Unassembled WGS sequence"/>
</dbReference>
<proteinExistence type="predicted"/>
<evidence type="ECO:0008006" key="4">
    <source>
        <dbReference type="Google" id="ProtNLM"/>
    </source>
</evidence>
<gene>
    <name evidence="2" type="ORF">RRG08_030271</name>
</gene>